<dbReference type="Proteomes" id="UP001176961">
    <property type="component" value="Unassembled WGS sequence"/>
</dbReference>
<sequence>MLDLIAIFLLFLHPFTSLCCRQSPMMPMIPPMGGGFGMGGFPTMGGFGLGFPSSNMFGTGSAWAASGGLIGNALAFLLG</sequence>
<keyword evidence="4" id="KW-1185">Reference proteome</keyword>
<keyword evidence="2" id="KW-0732">Signal</keyword>
<dbReference type="EMBL" id="CATQJL010000001">
    <property type="protein sequence ID" value="CAJ0591778.1"/>
    <property type="molecule type" value="Genomic_DNA"/>
</dbReference>
<dbReference type="AlphaFoldDB" id="A0AA36DS96"/>
<evidence type="ECO:0000256" key="2">
    <source>
        <dbReference type="SAM" id="SignalP"/>
    </source>
</evidence>
<organism evidence="3 4">
    <name type="scientific">Cylicocyclus nassatus</name>
    <name type="common">Nematode worm</name>
    <dbReference type="NCBI Taxonomy" id="53992"/>
    <lineage>
        <taxon>Eukaryota</taxon>
        <taxon>Metazoa</taxon>
        <taxon>Ecdysozoa</taxon>
        <taxon>Nematoda</taxon>
        <taxon>Chromadorea</taxon>
        <taxon>Rhabditida</taxon>
        <taxon>Rhabditina</taxon>
        <taxon>Rhabditomorpha</taxon>
        <taxon>Strongyloidea</taxon>
        <taxon>Strongylidae</taxon>
        <taxon>Cylicocyclus</taxon>
    </lineage>
</organism>
<comment type="caution">
    <text evidence="3">The sequence shown here is derived from an EMBL/GenBank/DDBJ whole genome shotgun (WGS) entry which is preliminary data.</text>
</comment>
<accession>A0AA36DS96</accession>
<gene>
    <name evidence="3" type="ORF">CYNAS_LOCUS3761</name>
</gene>
<reference evidence="3" key="1">
    <citation type="submission" date="2023-07" db="EMBL/GenBank/DDBJ databases">
        <authorList>
            <consortium name="CYATHOMIX"/>
        </authorList>
    </citation>
    <scope>NUCLEOTIDE SEQUENCE</scope>
    <source>
        <strain evidence="3">N/A</strain>
    </source>
</reference>
<evidence type="ECO:0000313" key="4">
    <source>
        <dbReference type="Proteomes" id="UP001176961"/>
    </source>
</evidence>
<protein>
    <submittedName>
        <fullName evidence="3">Uncharacterized protein</fullName>
    </submittedName>
</protein>
<proteinExistence type="predicted"/>
<feature type="chain" id="PRO_5041444673" evidence="2">
    <location>
        <begin position="18"/>
        <end position="79"/>
    </location>
</feature>
<keyword evidence="1" id="KW-0812">Transmembrane</keyword>
<keyword evidence="1" id="KW-1133">Transmembrane helix</keyword>
<keyword evidence="1" id="KW-0472">Membrane</keyword>
<feature type="signal peptide" evidence="2">
    <location>
        <begin position="1"/>
        <end position="17"/>
    </location>
</feature>
<evidence type="ECO:0000256" key="1">
    <source>
        <dbReference type="SAM" id="Phobius"/>
    </source>
</evidence>
<evidence type="ECO:0000313" key="3">
    <source>
        <dbReference type="EMBL" id="CAJ0591778.1"/>
    </source>
</evidence>
<name>A0AA36DS96_CYLNA</name>
<feature type="transmembrane region" description="Helical" evidence="1">
    <location>
        <begin position="60"/>
        <end position="78"/>
    </location>
</feature>